<feature type="domain" description="Transposase IS4-like" evidence="1">
    <location>
        <begin position="132"/>
        <end position="303"/>
    </location>
</feature>
<dbReference type="RefSeq" id="WP_005832156.1">
    <property type="nucleotide sequence ID" value="NZ_CP072239.1"/>
</dbReference>
<evidence type="ECO:0000313" key="2">
    <source>
        <dbReference type="EMBL" id="CUP50358.1"/>
    </source>
</evidence>
<dbReference type="EMBL" id="WCTR01000006">
    <property type="protein sequence ID" value="KAB4213016.1"/>
    <property type="molecule type" value="Genomic_DNA"/>
</dbReference>
<reference evidence="8 9" key="2">
    <citation type="journal article" date="2019" name="Nat. Med.">
        <title>A library of human gut bacterial isolates paired with longitudinal multiomics data enables mechanistic microbiome research.</title>
        <authorList>
            <person name="Poyet M."/>
            <person name="Groussin M."/>
            <person name="Gibbons S.M."/>
            <person name="Avila-Pacheco J."/>
            <person name="Jiang X."/>
            <person name="Kearney S.M."/>
            <person name="Perrotta A.R."/>
            <person name="Berdy B."/>
            <person name="Zhao S."/>
            <person name="Lieberman T.D."/>
            <person name="Swanson P.K."/>
            <person name="Smith M."/>
            <person name="Roesemann S."/>
            <person name="Alexander J.E."/>
            <person name="Rich S.A."/>
            <person name="Livny J."/>
            <person name="Vlamakis H."/>
            <person name="Clish C."/>
            <person name="Bullock K."/>
            <person name="Deik A."/>
            <person name="Scott J."/>
            <person name="Pierce K.A."/>
            <person name="Xavier R.J."/>
            <person name="Alm E.J."/>
        </authorList>
    </citation>
    <scope>NUCLEOTIDE SEQUENCE [LARGE SCALE GENOMIC DNA]</scope>
    <source>
        <strain evidence="5 10">BIOML-A11</strain>
        <strain evidence="3 9">BIOML-A36</strain>
        <strain evidence="4 8">BIOML-A37</strain>
    </source>
</reference>
<dbReference type="Proteomes" id="UP000095614">
    <property type="component" value="Unassembled WGS sequence"/>
</dbReference>
<protein>
    <submittedName>
        <fullName evidence="3">IS982-like element ISPrsp2 family transposase</fullName>
    </submittedName>
    <submittedName>
        <fullName evidence="2">Transposase DDE domain</fullName>
    </submittedName>
</protein>
<dbReference type="OrthoDB" id="706456at2"/>
<evidence type="ECO:0000313" key="7">
    <source>
        <dbReference type="Proteomes" id="UP000095614"/>
    </source>
</evidence>
<accession>A0A174NUQ5</accession>
<organism evidence="2 7">
    <name type="scientific">Bacteroides uniformis</name>
    <dbReference type="NCBI Taxonomy" id="820"/>
    <lineage>
        <taxon>Bacteria</taxon>
        <taxon>Pseudomonadati</taxon>
        <taxon>Bacteroidota</taxon>
        <taxon>Bacteroidia</taxon>
        <taxon>Bacteroidales</taxon>
        <taxon>Bacteroidaceae</taxon>
        <taxon>Bacteroides</taxon>
    </lineage>
</organism>
<reference evidence="6" key="3">
    <citation type="submission" date="2022-10" db="EMBL/GenBank/DDBJ databases">
        <title>Human gut microbiome strain richness.</title>
        <authorList>
            <person name="Chen-Liaw A."/>
        </authorList>
    </citation>
    <scope>NUCLEOTIDE SEQUENCE</scope>
    <source>
        <strain evidence="6">1001713st1_F9_1001713B170221_170320</strain>
    </source>
</reference>
<dbReference type="GO" id="GO:0006313">
    <property type="term" value="P:DNA transposition"/>
    <property type="evidence" value="ECO:0007669"/>
    <property type="project" value="InterPro"/>
</dbReference>
<dbReference type="NCBIfam" id="NF033520">
    <property type="entry name" value="transpos_IS982"/>
    <property type="match status" value="1"/>
</dbReference>
<sequence length="324" mass="37279">MFKKLCILLIFSKLKVTKLLIDKYRMHNLYAIFAKLLNICKQIAGNLVNESGNVPRRGVVPKFSDLEVVALNMASEAVGIDSESLLFAKLQEYRVEIPNLISRRQYNDRRKITSSLCNAIRERMVSKMDGGEDYFCIDSKPIEVCRIARSKRCSMGKKDFRKAPGVGYCASQSMYYYGYKLHAVCWLSGIIHSFDLTKASVHDIHYLKDVKVDYSNCTVIGDRGYISAQVQLDLFETANIRLEVPYRCNQKEWKPTFPAFAKARKRIETLFSQLCDQFMIIRNYAKDTDGLFARIIGKISALTILQYINYKNEKPIGRVKYALF</sequence>
<dbReference type="EMBL" id="JAQNSI010000541">
    <property type="protein sequence ID" value="MDC1902777.1"/>
    <property type="molecule type" value="Genomic_DNA"/>
</dbReference>
<dbReference type="Pfam" id="PF01609">
    <property type="entry name" value="DDE_Tnp_1"/>
    <property type="match status" value="1"/>
</dbReference>
<evidence type="ECO:0000313" key="3">
    <source>
        <dbReference type="EMBL" id="KAB4102618.1"/>
    </source>
</evidence>
<dbReference type="EMBL" id="WCUQ01000019">
    <property type="protein sequence ID" value="KAB4120399.1"/>
    <property type="molecule type" value="Genomic_DNA"/>
</dbReference>
<dbReference type="Proteomes" id="UP000438773">
    <property type="component" value="Unassembled WGS sequence"/>
</dbReference>
<dbReference type="Proteomes" id="UP000441711">
    <property type="component" value="Unassembled WGS sequence"/>
</dbReference>
<reference evidence="2 7" key="1">
    <citation type="submission" date="2015-09" db="EMBL/GenBank/DDBJ databases">
        <authorList>
            <consortium name="Pathogen Informatics"/>
        </authorList>
    </citation>
    <scope>NUCLEOTIDE SEQUENCE [LARGE SCALE GENOMIC DNA]</scope>
    <source>
        <strain evidence="2 7">2789STDY5834847</strain>
    </source>
</reference>
<evidence type="ECO:0000259" key="1">
    <source>
        <dbReference type="Pfam" id="PF01609"/>
    </source>
</evidence>
<dbReference type="GO" id="GO:0003677">
    <property type="term" value="F:DNA binding"/>
    <property type="evidence" value="ECO:0007669"/>
    <property type="project" value="InterPro"/>
</dbReference>
<evidence type="ECO:0000313" key="9">
    <source>
        <dbReference type="Proteomes" id="UP000441711"/>
    </source>
</evidence>
<evidence type="ECO:0000313" key="6">
    <source>
        <dbReference type="EMBL" id="MDC1902777.1"/>
    </source>
</evidence>
<name>A0A174NUQ5_BACUN</name>
<dbReference type="InterPro" id="IPR002559">
    <property type="entry name" value="Transposase_11"/>
</dbReference>
<dbReference type="EMBL" id="WCUP01000023">
    <property type="protein sequence ID" value="KAB4102618.1"/>
    <property type="molecule type" value="Genomic_DNA"/>
</dbReference>
<dbReference type="EMBL" id="CZAF01000012">
    <property type="protein sequence ID" value="CUP50358.1"/>
    <property type="molecule type" value="Genomic_DNA"/>
</dbReference>
<dbReference type="GO" id="GO:0004803">
    <property type="term" value="F:transposase activity"/>
    <property type="evidence" value="ECO:0007669"/>
    <property type="project" value="InterPro"/>
</dbReference>
<dbReference type="Proteomes" id="UP000466952">
    <property type="component" value="Unassembled WGS sequence"/>
</dbReference>
<proteinExistence type="predicted"/>
<evidence type="ECO:0000313" key="8">
    <source>
        <dbReference type="Proteomes" id="UP000438773"/>
    </source>
</evidence>
<dbReference type="Proteomes" id="UP001222603">
    <property type="component" value="Unassembled WGS sequence"/>
</dbReference>
<evidence type="ECO:0000313" key="4">
    <source>
        <dbReference type="EMBL" id="KAB4120399.1"/>
    </source>
</evidence>
<gene>
    <name evidence="2" type="ORF">ERS852462_03831</name>
    <name evidence="5" type="ORF">GAP55_10355</name>
    <name evidence="3" type="ORF">GAQ70_21045</name>
    <name evidence="4" type="ORF">GAQ75_21850</name>
    <name evidence="6" type="ORF">POZ10_19380</name>
</gene>
<evidence type="ECO:0000313" key="5">
    <source>
        <dbReference type="EMBL" id="KAB4213016.1"/>
    </source>
</evidence>
<evidence type="ECO:0000313" key="10">
    <source>
        <dbReference type="Proteomes" id="UP000466952"/>
    </source>
</evidence>
<dbReference type="AlphaFoldDB" id="A0A174NUQ5"/>